<evidence type="ECO:0000313" key="3">
    <source>
        <dbReference type="Proteomes" id="UP000236544"/>
    </source>
</evidence>
<reference evidence="3" key="1">
    <citation type="submission" date="2015-10" db="EMBL/GenBank/DDBJ databases">
        <authorList>
            <person name="Devillers H."/>
        </authorList>
    </citation>
    <scope>NUCLEOTIDE SEQUENCE [LARGE SCALE GENOMIC DNA]</scope>
</reference>
<dbReference type="EMBL" id="LN890537">
    <property type="protein sequence ID" value="CUS22465.1"/>
    <property type="molecule type" value="Genomic_DNA"/>
</dbReference>
<dbReference type="OrthoDB" id="4070295at2759"/>
<dbReference type="Proteomes" id="UP000236544">
    <property type="component" value="Unassembled WGS sequence"/>
</dbReference>
<evidence type="ECO:0000256" key="1">
    <source>
        <dbReference type="SAM" id="MobiDB-lite"/>
    </source>
</evidence>
<evidence type="ECO:0000313" key="2">
    <source>
        <dbReference type="EMBL" id="CUS22465.1"/>
    </source>
</evidence>
<dbReference type="AlphaFoldDB" id="A0A0P1KRR1"/>
<proteinExistence type="predicted"/>
<feature type="region of interest" description="Disordered" evidence="1">
    <location>
        <begin position="151"/>
        <end position="194"/>
    </location>
</feature>
<name>A0A0P1KRR1_9SACH</name>
<protein>
    <submittedName>
        <fullName evidence="2">LAQU0S05e05974g1_1</fullName>
    </submittedName>
</protein>
<feature type="region of interest" description="Disordered" evidence="1">
    <location>
        <begin position="597"/>
        <end position="641"/>
    </location>
</feature>
<accession>A0A0P1KRR1</accession>
<keyword evidence="3" id="KW-1185">Reference proteome</keyword>
<organism evidence="2 3">
    <name type="scientific">Lachancea quebecensis</name>
    <dbReference type="NCBI Taxonomy" id="1654605"/>
    <lineage>
        <taxon>Eukaryota</taxon>
        <taxon>Fungi</taxon>
        <taxon>Dikarya</taxon>
        <taxon>Ascomycota</taxon>
        <taxon>Saccharomycotina</taxon>
        <taxon>Saccharomycetes</taxon>
        <taxon>Saccharomycetales</taxon>
        <taxon>Saccharomycetaceae</taxon>
        <taxon>Lachancea</taxon>
    </lineage>
</organism>
<gene>
    <name evidence="2" type="ORF">LAQU0_S05e05974g</name>
</gene>
<feature type="compositionally biased region" description="Polar residues" evidence="1">
    <location>
        <begin position="154"/>
        <end position="184"/>
    </location>
</feature>
<feature type="compositionally biased region" description="Basic and acidic residues" evidence="1">
    <location>
        <begin position="629"/>
        <end position="641"/>
    </location>
</feature>
<sequence>MCGHDKFILRLASVSTSASQKAVLKSHKKNYRTSIYSKATAELVEIVCMSDYYREQEQIYSKPPYLEESSIMHSNYDLPNNERAYSRGRGFLADSHSFFDRVKSKLSMFRGYDSQEYLTDQDSAAERQSQLWNAIKRKPIQLIVEDSIDKSQVAEPQQFGQPPESANTFLTDNQNDNYARSTASPKRKDLASGVPFSGSPFASGGICDFIGLERDAILSKNSAPWDKVTAKSPLRSATTLGTIQKRLLQISSKKNEVSKGYQKLLKELNEWWQETIEAEENMSLISDLQQMFHEDLVFEQRLSDKLREVSKALEFTKMREEEMLQERKELQHTIKKYGQMRAKKGNHSEEAHFLKEKVITKQNSLSVITGHYQQSLSTTARELFVNASVEYFETASDIKDTSKAFFQNSVEYLRTVRADNIEQHIEDLRRKRADKHWSKLNAQERDDPNRLVEIMSGMYNGQDSLMRCVERRGHMKAPEKSPVNCKENQPRFDSQPDLKLEFKTGLDESLSIFPSESAQKKDLNQISTKTSEQTDGYSKSNAHGFSFDSHRTLRCEGLAGKGPTLKTRLPYPETNETIRAPNLKFNFDNNVRVKHPSSSNAVNSDGGTLIKFPPHGEDVSRFAYEPEQDLDRNKWAESPKT</sequence>
<feature type="compositionally biased region" description="Polar residues" evidence="1">
    <location>
        <begin position="597"/>
        <end position="606"/>
    </location>
</feature>